<dbReference type="PROSITE" id="PS50109">
    <property type="entry name" value="HIS_KIN"/>
    <property type="match status" value="1"/>
</dbReference>
<keyword evidence="9" id="KW-0547">Nucleotide-binding</keyword>
<dbReference type="InterPro" id="IPR005467">
    <property type="entry name" value="His_kinase_dom"/>
</dbReference>
<evidence type="ECO:0000256" key="11">
    <source>
        <dbReference type="ARBA" id="ARBA00022840"/>
    </source>
</evidence>
<dbReference type="CDD" id="cd00731">
    <property type="entry name" value="CheA_reg"/>
    <property type="match status" value="1"/>
</dbReference>
<evidence type="ECO:0000256" key="8">
    <source>
        <dbReference type="ARBA" id="ARBA00022679"/>
    </source>
</evidence>
<feature type="domain" description="CheW-like" evidence="16">
    <location>
        <begin position="520"/>
        <end position="655"/>
    </location>
</feature>
<dbReference type="SMART" id="SM01231">
    <property type="entry name" value="H-kinase_dim"/>
    <property type="match status" value="1"/>
</dbReference>
<dbReference type="SUPFAM" id="SSF47226">
    <property type="entry name" value="Histidine-containing phosphotransfer domain, HPT domain"/>
    <property type="match status" value="1"/>
</dbReference>
<dbReference type="RefSeq" id="WP_309902340.1">
    <property type="nucleotide sequence ID" value="NZ_JAVDRF010000005.1"/>
</dbReference>
<dbReference type="PANTHER" id="PTHR43395:SF10">
    <property type="entry name" value="CHEMOTAXIS PROTEIN CHEA"/>
    <property type="match status" value="1"/>
</dbReference>
<evidence type="ECO:0000259" key="16">
    <source>
        <dbReference type="PROSITE" id="PS50851"/>
    </source>
</evidence>
<reference evidence="18 19" key="1">
    <citation type="submission" date="2023-07" db="EMBL/GenBank/DDBJ databases">
        <title>Sorghum-associated microbial communities from plants grown in Nebraska, USA.</title>
        <authorList>
            <person name="Schachtman D."/>
        </authorList>
    </citation>
    <scope>NUCLEOTIDE SEQUENCE [LARGE SCALE GENOMIC DNA]</scope>
    <source>
        <strain evidence="18 19">DS1781</strain>
    </source>
</reference>
<dbReference type="EC" id="2.7.13.3" evidence="3"/>
<evidence type="ECO:0000259" key="15">
    <source>
        <dbReference type="PROSITE" id="PS50109"/>
    </source>
</evidence>
<dbReference type="InterPro" id="IPR051315">
    <property type="entry name" value="Bact_Chemotaxis_CheA"/>
</dbReference>
<feature type="modified residue" description="Phosphohistidine" evidence="14">
    <location>
        <position position="46"/>
    </location>
</feature>
<dbReference type="CDD" id="cd16916">
    <property type="entry name" value="HATPase_CheA-like"/>
    <property type="match status" value="1"/>
</dbReference>
<dbReference type="InterPro" id="IPR036097">
    <property type="entry name" value="HisK_dim/P_sf"/>
</dbReference>
<name>A0ABU1NEK6_9BURK</name>
<dbReference type="SUPFAM" id="SSF55874">
    <property type="entry name" value="ATPase domain of HSP90 chaperone/DNA topoisomerase II/histidine kinase"/>
    <property type="match status" value="1"/>
</dbReference>
<proteinExistence type="predicted"/>
<dbReference type="SMART" id="SM00387">
    <property type="entry name" value="HATPase_c"/>
    <property type="match status" value="1"/>
</dbReference>
<dbReference type="NCBIfam" id="NF007835">
    <property type="entry name" value="PRK10547.1"/>
    <property type="match status" value="1"/>
</dbReference>
<evidence type="ECO:0000256" key="12">
    <source>
        <dbReference type="ARBA" id="ARBA00023012"/>
    </source>
</evidence>
<evidence type="ECO:0000259" key="17">
    <source>
        <dbReference type="PROSITE" id="PS50894"/>
    </source>
</evidence>
<dbReference type="InterPro" id="IPR008207">
    <property type="entry name" value="Sig_transdc_His_kin_Hpt_dom"/>
</dbReference>
<evidence type="ECO:0000256" key="6">
    <source>
        <dbReference type="ARBA" id="ARBA00022500"/>
    </source>
</evidence>
<dbReference type="Pfam" id="PF01627">
    <property type="entry name" value="Hpt"/>
    <property type="match status" value="1"/>
</dbReference>
<keyword evidence="10 18" id="KW-0418">Kinase</keyword>
<dbReference type="InterPro" id="IPR004358">
    <property type="entry name" value="Sig_transdc_His_kin-like_C"/>
</dbReference>
<evidence type="ECO:0000256" key="5">
    <source>
        <dbReference type="ARBA" id="ARBA00022490"/>
    </source>
</evidence>
<feature type="domain" description="HPt" evidence="17">
    <location>
        <begin position="1"/>
        <end position="103"/>
    </location>
</feature>
<keyword evidence="19" id="KW-1185">Reference proteome</keyword>
<dbReference type="Pfam" id="PF02895">
    <property type="entry name" value="H-kinase_dim"/>
    <property type="match status" value="1"/>
</dbReference>
<organism evidence="18 19">
    <name type="scientific">Variovorax soli</name>
    <dbReference type="NCBI Taxonomy" id="376815"/>
    <lineage>
        <taxon>Bacteria</taxon>
        <taxon>Pseudomonadati</taxon>
        <taxon>Pseudomonadota</taxon>
        <taxon>Betaproteobacteria</taxon>
        <taxon>Burkholderiales</taxon>
        <taxon>Comamonadaceae</taxon>
        <taxon>Variovorax</taxon>
    </lineage>
</organism>
<dbReference type="InterPro" id="IPR035891">
    <property type="entry name" value="CheY-binding_CheA"/>
</dbReference>
<dbReference type="Gene3D" id="2.30.30.40">
    <property type="entry name" value="SH3 Domains"/>
    <property type="match status" value="1"/>
</dbReference>
<protein>
    <recommendedName>
        <fullName evidence="4">Chemotaxis protein CheA</fullName>
        <ecNumber evidence="3">2.7.13.3</ecNumber>
    </recommendedName>
</protein>
<evidence type="ECO:0000256" key="10">
    <source>
        <dbReference type="ARBA" id="ARBA00022777"/>
    </source>
</evidence>
<gene>
    <name evidence="18" type="ORF">J2739_002667</name>
</gene>
<dbReference type="InterPro" id="IPR015162">
    <property type="entry name" value="CheY-binding"/>
</dbReference>
<dbReference type="Gene3D" id="3.30.70.400">
    <property type="entry name" value="CheY-binding domain of CheA"/>
    <property type="match status" value="1"/>
</dbReference>
<dbReference type="InterPro" id="IPR036890">
    <property type="entry name" value="HATPase_C_sf"/>
</dbReference>
<evidence type="ECO:0000256" key="3">
    <source>
        <dbReference type="ARBA" id="ARBA00012438"/>
    </source>
</evidence>
<dbReference type="SMART" id="SM00073">
    <property type="entry name" value="HPT"/>
    <property type="match status" value="1"/>
</dbReference>
<dbReference type="SUPFAM" id="SSF47384">
    <property type="entry name" value="Homodimeric domain of signal transducing histidine kinase"/>
    <property type="match status" value="1"/>
</dbReference>
<comment type="catalytic activity">
    <reaction evidence="1">
        <text>ATP + protein L-histidine = ADP + protein N-phospho-L-histidine.</text>
        <dbReference type="EC" id="2.7.13.3"/>
    </reaction>
</comment>
<dbReference type="GO" id="GO:0004673">
    <property type="term" value="F:protein histidine kinase activity"/>
    <property type="evidence" value="ECO:0007669"/>
    <property type="project" value="UniProtKB-EC"/>
</dbReference>
<dbReference type="SMART" id="SM00260">
    <property type="entry name" value="CheW"/>
    <property type="match status" value="1"/>
</dbReference>
<dbReference type="Pfam" id="PF09078">
    <property type="entry name" value="CheY-binding"/>
    <property type="match status" value="1"/>
</dbReference>
<feature type="domain" description="Histidine kinase" evidence="15">
    <location>
        <begin position="285"/>
        <end position="518"/>
    </location>
</feature>
<evidence type="ECO:0000313" key="19">
    <source>
        <dbReference type="Proteomes" id="UP001184230"/>
    </source>
</evidence>
<dbReference type="Pfam" id="PF01584">
    <property type="entry name" value="CheW"/>
    <property type="match status" value="1"/>
</dbReference>
<sequence length="674" mass="71955">MDLSQFTQAFFVEAVELLAEMEQLLLALDVASPDDEQLNAIFRAAHSIKGGAATFGFAALTDTTHLLETLLDRARHGQLNLNASMIDAFLETKDALQEQLTAYQAGKEPEPERVAHICAVLRQLALENGAAEPAPAPAPAPAPVAAAAPTPSASAAQSALRVRFSRLSESECELLADELGNLGKLLSRTRSGDQLTVLLETTCSPDDIIAVCCFVIDESQIEITREAAAPEAAAPAAEASAPAAAESLQVQAPRAVAAAGVPAAANAKESSSIRVDVEKVDQLINLVGELVITQSMLTQAATMLDPVAYERFLSGLGHLERNARDLQESVMSIRMMPMDYVFSRFPRVIRDVSAKLGKQVRLDTYGKETELDKGLIERIVDPLTHLVRNSLDHGIETPELRLAKGKEATGQLLLSAQHHGGNIVIEVSDDGAGLNRGKILAKARQQGLAVSDGMPDEEVWQLIFAPGFSTAEQVTDISGRGVGMDVVKRNIQEMGGHVEISSREGRGTTTRIVLPLTLAILNGMSVKVGEEAYILPLSYVIESLQPQAEHLHSITADGHVIKVRGEYLPLIELHRVFDVAGAQTQPTQGILVIVQADDARFALLVDELLGQHQVVVKNLETNYRKVPGISAATILGDGSVAFIIDVGAMPRIQRARAASAAALAIASRTHAIAA</sequence>
<dbReference type="Gene3D" id="1.10.287.560">
    <property type="entry name" value="Histidine kinase CheA-like, homodimeric domain"/>
    <property type="match status" value="1"/>
</dbReference>
<comment type="function">
    <text evidence="13">Involved in the transmission of sensory signals from the chemoreceptors to the flagellar motors. CheA is autophosphorylated; it can transfer its phosphate group to either CheB or CheY.</text>
</comment>
<keyword evidence="6" id="KW-0145">Chemotaxis</keyword>
<dbReference type="Pfam" id="PF02518">
    <property type="entry name" value="HATPase_c"/>
    <property type="match status" value="1"/>
</dbReference>
<dbReference type="CDD" id="cd00088">
    <property type="entry name" value="HPT"/>
    <property type="match status" value="1"/>
</dbReference>
<evidence type="ECO:0000256" key="4">
    <source>
        <dbReference type="ARBA" id="ARBA00021495"/>
    </source>
</evidence>
<keyword evidence="7 14" id="KW-0597">Phosphoprotein</keyword>
<dbReference type="PANTHER" id="PTHR43395">
    <property type="entry name" value="SENSOR HISTIDINE KINASE CHEA"/>
    <property type="match status" value="1"/>
</dbReference>
<keyword evidence="12" id="KW-0902">Two-component regulatory system</keyword>
<dbReference type="PRINTS" id="PR00344">
    <property type="entry name" value="BCTRLSENSOR"/>
</dbReference>
<evidence type="ECO:0000313" key="18">
    <source>
        <dbReference type="EMBL" id="MDR6536894.1"/>
    </source>
</evidence>
<dbReference type="InterPro" id="IPR002545">
    <property type="entry name" value="CheW-lke_dom"/>
</dbReference>
<keyword evidence="5" id="KW-0963">Cytoplasm</keyword>
<comment type="subcellular location">
    <subcellularLocation>
        <location evidence="2">Cytoplasm</location>
    </subcellularLocation>
</comment>
<dbReference type="InterPro" id="IPR004105">
    <property type="entry name" value="CheA-like_dim"/>
</dbReference>
<evidence type="ECO:0000256" key="2">
    <source>
        <dbReference type="ARBA" id="ARBA00004496"/>
    </source>
</evidence>
<dbReference type="Gene3D" id="1.20.120.160">
    <property type="entry name" value="HPT domain"/>
    <property type="match status" value="1"/>
</dbReference>
<dbReference type="InterPro" id="IPR036641">
    <property type="entry name" value="HPT_dom_sf"/>
</dbReference>
<accession>A0ABU1NEK6</accession>
<dbReference type="PROSITE" id="PS50894">
    <property type="entry name" value="HPT"/>
    <property type="match status" value="1"/>
</dbReference>
<dbReference type="Gene3D" id="3.30.565.10">
    <property type="entry name" value="Histidine kinase-like ATPase, C-terminal domain"/>
    <property type="match status" value="1"/>
</dbReference>
<dbReference type="InterPro" id="IPR036061">
    <property type="entry name" value="CheW-like_dom_sf"/>
</dbReference>
<evidence type="ECO:0000256" key="9">
    <source>
        <dbReference type="ARBA" id="ARBA00022741"/>
    </source>
</evidence>
<keyword evidence="11" id="KW-0067">ATP-binding</keyword>
<dbReference type="SUPFAM" id="SSF50341">
    <property type="entry name" value="CheW-like"/>
    <property type="match status" value="1"/>
</dbReference>
<dbReference type="PROSITE" id="PS50851">
    <property type="entry name" value="CHEW"/>
    <property type="match status" value="1"/>
</dbReference>
<evidence type="ECO:0000256" key="1">
    <source>
        <dbReference type="ARBA" id="ARBA00000085"/>
    </source>
</evidence>
<comment type="caution">
    <text evidence="18">The sequence shown here is derived from an EMBL/GenBank/DDBJ whole genome shotgun (WGS) entry which is preliminary data.</text>
</comment>
<dbReference type="InterPro" id="IPR037006">
    <property type="entry name" value="CheA-like_homodim_sf"/>
</dbReference>
<dbReference type="EMBL" id="JAVDRF010000005">
    <property type="protein sequence ID" value="MDR6536894.1"/>
    <property type="molecule type" value="Genomic_DNA"/>
</dbReference>
<evidence type="ECO:0000256" key="14">
    <source>
        <dbReference type="PROSITE-ProRule" id="PRU00110"/>
    </source>
</evidence>
<evidence type="ECO:0000256" key="7">
    <source>
        <dbReference type="ARBA" id="ARBA00022553"/>
    </source>
</evidence>
<dbReference type="Proteomes" id="UP001184230">
    <property type="component" value="Unassembled WGS sequence"/>
</dbReference>
<dbReference type="SUPFAM" id="SSF55052">
    <property type="entry name" value="CheY-binding domain of CheA"/>
    <property type="match status" value="1"/>
</dbReference>
<keyword evidence="8 18" id="KW-0808">Transferase</keyword>
<evidence type="ECO:0000256" key="13">
    <source>
        <dbReference type="ARBA" id="ARBA00035100"/>
    </source>
</evidence>
<dbReference type="InterPro" id="IPR003594">
    <property type="entry name" value="HATPase_dom"/>
</dbReference>